<evidence type="ECO:0000313" key="2">
    <source>
        <dbReference type="EMBL" id="KIY71425.1"/>
    </source>
</evidence>
<dbReference type="EMBL" id="KN880454">
    <property type="protein sequence ID" value="KIY71425.1"/>
    <property type="molecule type" value="Genomic_DNA"/>
</dbReference>
<feature type="region of interest" description="Disordered" evidence="1">
    <location>
        <begin position="296"/>
        <end position="365"/>
    </location>
</feature>
<protein>
    <submittedName>
        <fullName evidence="2">Uncharacterized protein</fullName>
    </submittedName>
</protein>
<feature type="compositionally biased region" description="Low complexity" evidence="1">
    <location>
        <begin position="299"/>
        <end position="324"/>
    </location>
</feature>
<feature type="compositionally biased region" description="Pro residues" evidence="1">
    <location>
        <begin position="325"/>
        <end position="334"/>
    </location>
</feature>
<feature type="compositionally biased region" description="Polar residues" evidence="1">
    <location>
        <begin position="89"/>
        <end position="98"/>
    </location>
</feature>
<feature type="compositionally biased region" description="Basic and acidic residues" evidence="1">
    <location>
        <begin position="51"/>
        <end position="62"/>
    </location>
</feature>
<gene>
    <name evidence="2" type="ORF">CYLTODRAFT_418817</name>
</gene>
<dbReference type="AlphaFoldDB" id="A0A0D7BMJ0"/>
<proteinExistence type="predicted"/>
<reference evidence="2 3" key="1">
    <citation type="journal article" date="2015" name="Fungal Genet. Biol.">
        <title>Evolution of novel wood decay mechanisms in Agaricales revealed by the genome sequences of Fistulina hepatica and Cylindrobasidium torrendii.</title>
        <authorList>
            <person name="Floudas D."/>
            <person name="Held B.W."/>
            <person name="Riley R."/>
            <person name="Nagy L.G."/>
            <person name="Koehler G."/>
            <person name="Ransdell A.S."/>
            <person name="Younus H."/>
            <person name="Chow J."/>
            <person name="Chiniquy J."/>
            <person name="Lipzen A."/>
            <person name="Tritt A."/>
            <person name="Sun H."/>
            <person name="Haridas S."/>
            <person name="LaButti K."/>
            <person name="Ohm R.A."/>
            <person name="Kues U."/>
            <person name="Blanchette R.A."/>
            <person name="Grigoriev I.V."/>
            <person name="Minto R.E."/>
            <person name="Hibbett D.S."/>
        </authorList>
    </citation>
    <scope>NUCLEOTIDE SEQUENCE [LARGE SCALE GENOMIC DNA]</scope>
    <source>
        <strain evidence="2 3">FP15055 ss-10</strain>
    </source>
</reference>
<organism evidence="2 3">
    <name type="scientific">Cylindrobasidium torrendii FP15055 ss-10</name>
    <dbReference type="NCBI Taxonomy" id="1314674"/>
    <lineage>
        <taxon>Eukaryota</taxon>
        <taxon>Fungi</taxon>
        <taxon>Dikarya</taxon>
        <taxon>Basidiomycota</taxon>
        <taxon>Agaricomycotina</taxon>
        <taxon>Agaricomycetes</taxon>
        <taxon>Agaricomycetidae</taxon>
        <taxon>Agaricales</taxon>
        <taxon>Marasmiineae</taxon>
        <taxon>Physalacriaceae</taxon>
        <taxon>Cylindrobasidium</taxon>
    </lineage>
</organism>
<feature type="region of interest" description="Disordered" evidence="1">
    <location>
        <begin position="1"/>
        <end position="283"/>
    </location>
</feature>
<name>A0A0D7BMJ0_9AGAR</name>
<evidence type="ECO:0000313" key="3">
    <source>
        <dbReference type="Proteomes" id="UP000054007"/>
    </source>
</evidence>
<accession>A0A0D7BMJ0</accession>
<dbReference type="Proteomes" id="UP000054007">
    <property type="component" value="Unassembled WGS sequence"/>
</dbReference>
<keyword evidence="3" id="KW-1185">Reference proteome</keyword>
<feature type="compositionally biased region" description="Low complexity" evidence="1">
    <location>
        <begin position="212"/>
        <end position="225"/>
    </location>
</feature>
<evidence type="ECO:0000256" key="1">
    <source>
        <dbReference type="SAM" id="MobiDB-lite"/>
    </source>
</evidence>
<feature type="compositionally biased region" description="Low complexity" evidence="1">
    <location>
        <begin position="239"/>
        <end position="259"/>
    </location>
</feature>
<feature type="compositionally biased region" description="Low complexity" evidence="1">
    <location>
        <begin position="108"/>
        <end position="123"/>
    </location>
</feature>
<dbReference type="OrthoDB" id="2797886at2759"/>
<feature type="compositionally biased region" description="Low complexity" evidence="1">
    <location>
        <begin position="141"/>
        <end position="163"/>
    </location>
</feature>
<sequence length="365" mass="38978">MSHLQRNDTLAGPPPAYRLSDQEFDAKTANAVEASLRNPPASPPTGTPGYHTEDTRREEHGGWPRRPRGPSASRPLGARALPSPPIGQLGQTSPSIQPLNIRKKKRSVSSMQSGGSSAVSDASASHKERPSWYAEAGLGEGSSSAQSVSSGASSSYAGQPQSGRFVIHNPAEDEDTESDAPPPFSAVGPSSSGPHFEELRWDPQQEPPSVPAAPSLPVSPAMSSVTLPPTRPASSMSASSQVPLRPPSSVSSRPMQQQRLSFGAYGAPERAVRAPTTYHTPDRNALSLYSSSVAPHVISTPPRQSYSSSRQTQSQARQSWISMPMPTPVSPTPTYPAQDFTNYPLHHSNPNSQRWATSEHELSWS</sequence>